<evidence type="ECO:0000313" key="1">
    <source>
        <dbReference type="EMBL" id="CDZ77277.1"/>
    </source>
</evidence>
<name>A0A078KW96_9GAMM</name>
<organism evidence="1 2">
    <name type="scientific">Legionella massiliensis</name>
    <dbReference type="NCBI Taxonomy" id="1034943"/>
    <lineage>
        <taxon>Bacteria</taxon>
        <taxon>Pseudomonadati</taxon>
        <taxon>Pseudomonadota</taxon>
        <taxon>Gammaproteobacteria</taxon>
        <taxon>Legionellales</taxon>
        <taxon>Legionellaceae</taxon>
        <taxon>Legionella</taxon>
    </lineage>
</organism>
<keyword evidence="2" id="KW-1185">Reference proteome</keyword>
<dbReference type="Proteomes" id="UP000044071">
    <property type="component" value="Unassembled WGS sequence"/>
</dbReference>
<sequence length="469" mass="46862">MKKRCFIYQMIIGLITFSLMSITQAGLPVLTFTPITSTSQSVVETGNVTIQYQVTNQSQHPHTFALLSVPGVNQTTTPGNCANPFILFHQHSCTLTLTISGNTLTSQGITAVTRGPTACQSDLNGIPNPNLCYGPLPKDELNIQVISLFPNGSSCTDNSQCKTNSCIPATQTCGFCISNSDCGLGNFCSSNGLCLSSNGNQCLTSANCITGSVCNAGLCVAPNGASCFANAACQSGACSTTSHTCQGKSLGATCTSNKDCQSNFCNSGVCSTPNNGVHCTSNAECLTNYCTPSNTCGAPNTGQACTTGATCQSGVCIAGSCTAPAISCSTGSACPTGQVCSSGHCVNACVPRTCGTLTACGPISDGCGGLITCNSCPSGQTCGGGGVPYQCSATGGACTSNAQCVARNPATPICNIVTNQCVSAVCTPLTCAQQGFNCGAAGNGCGGTITCGTCSGGQICGLGGLSRCG</sequence>
<dbReference type="AlphaFoldDB" id="A0A078KW96"/>
<accession>A0A078KW96</accession>
<dbReference type="STRING" id="1034943.BN59_01559"/>
<proteinExistence type="predicted"/>
<reference evidence="1 2" key="1">
    <citation type="submission" date="2014-06" db="EMBL/GenBank/DDBJ databases">
        <authorList>
            <person name="Urmite Genomes Urmite Genomes"/>
        </authorList>
    </citation>
    <scope>NUCLEOTIDE SEQUENCE [LARGE SCALE GENOMIC DNA]</scope>
</reference>
<dbReference type="eggNOG" id="COG3055">
    <property type="taxonomic scope" value="Bacteria"/>
</dbReference>
<evidence type="ECO:0000313" key="2">
    <source>
        <dbReference type="Proteomes" id="UP000044071"/>
    </source>
</evidence>
<dbReference type="RefSeq" id="WP_043873849.1">
    <property type="nucleotide sequence ID" value="NZ_CCVW01000002.1"/>
</dbReference>
<gene>
    <name evidence="1" type="ORF">BN59_01559</name>
</gene>
<dbReference type="OrthoDB" id="5653292at2"/>
<dbReference type="EMBL" id="CCSB01000002">
    <property type="protein sequence ID" value="CDZ77277.1"/>
    <property type="molecule type" value="Genomic_DNA"/>
</dbReference>
<protein>
    <submittedName>
        <fullName evidence="1">Uncharacterized protein</fullName>
    </submittedName>
</protein>